<keyword evidence="8" id="KW-1185">Reference proteome</keyword>
<dbReference type="PANTHER" id="PTHR34990:SF2">
    <property type="entry name" value="BLL8164 PROTEIN"/>
    <property type="match status" value="1"/>
</dbReference>
<evidence type="ECO:0000256" key="5">
    <source>
        <dbReference type="ARBA" id="ARBA00023211"/>
    </source>
</evidence>
<gene>
    <name evidence="7" type="ORF">GCM10007852_26650</name>
</gene>
<evidence type="ECO:0000259" key="6">
    <source>
        <dbReference type="Pfam" id="PF00149"/>
    </source>
</evidence>
<dbReference type="AlphaFoldDB" id="A0AA37SXS3"/>
<evidence type="ECO:0000256" key="2">
    <source>
        <dbReference type="ARBA" id="ARBA00022519"/>
    </source>
</evidence>
<dbReference type="InterPro" id="IPR029052">
    <property type="entry name" value="Metallo-depent_PP-like"/>
</dbReference>
<dbReference type="RefSeq" id="WP_284218093.1">
    <property type="nucleotide sequence ID" value="NZ_BSOT01000006.1"/>
</dbReference>
<sequence length="264" mass="30458">MYKKRHFSSVFISDVHLGNQDCKAEFLLDFLNNTSCDKLFLVGDIVDLWQMTKQFRWPDAHNEVLHKIMALSHGKTEVIYLPGNHDEPLQKYHGMQFGNLEICREYVHTANDNKQYLVFHGDQCDGDVTLGKFHAWFGDKGYDLLLFLNRHYNRYKAWRDGSYWSLAGYIKSRIKGANKAIHRYKVAACQRAKAKGLDGVICGHIHHPEQDTILGITYLNDGDWVENCSALVENLDGSMEIIYWTEVQTSRAIDFPIKKAKRAA</sequence>
<dbReference type="Pfam" id="PF00149">
    <property type="entry name" value="Metallophos"/>
    <property type="match status" value="1"/>
</dbReference>
<accession>A0AA37SXS3</accession>
<keyword evidence="5" id="KW-0464">Manganese</keyword>
<dbReference type="Proteomes" id="UP001156601">
    <property type="component" value="Unassembled WGS sequence"/>
</dbReference>
<comment type="caution">
    <text evidence="7">The sequence shown here is derived from an EMBL/GenBank/DDBJ whole genome shotgun (WGS) entry which is preliminary data.</text>
</comment>
<protein>
    <submittedName>
        <fullName evidence="7">UDP-2,3-diacylglucosamine hydrolase</fullName>
    </submittedName>
</protein>
<evidence type="ECO:0000256" key="4">
    <source>
        <dbReference type="ARBA" id="ARBA00023136"/>
    </source>
</evidence>
<dbReference type="GO" id="GO:0016020">
    <property type="term" value="C:membrane"/>
    <property type="evidence" value="ECO:0007669"/>
    <property type="project" value="GOC"/>
</dbReference>
<keyword evidence="1" id="KW-1003">Cell membrane</keyword>
<proteinExistence type="predicted"/>
<dbReference type="GO" id="GO:0008758">
    <property type="term" value="F:UDP-2,3-diacylglucosamine hydrolase activity"/>
    <property type="evidence" value="ECO:0007669"/>
    <property type="project" value="TreeGrafter"/>
</dbReference>
<organism evidence="7 8">
    <name type="scientific">Agaribacter marinus</name>
    <dbReference type="NCBI Taxonomy" id="1431249"/>
    <lineage>
        <taxon>Bacteria</taxon>
        <taxon>Pseudomonadati</taxon>
        <taxon>Pseudomonadota</taxon>
        <taxon>Gammaproteobacteria</taxon>
        <taxon>Alteromonadales</taxon>
        <taxon>Alteromonadaceae</taxon>
        <taxon>Agaribacter</taxon>
    </lineage>
</organism>
<reference evidence="7" key="1">
    <citation type="journal article" date="2014" name="Int. J. Syst. Evol. Microbiol.">
        <title>Complete genome sequence of Corynebacterium casei LMG S-19264T (=DSM 44701T), isolated from a smear-ripened cheese.</title>
        <authorList>
            <consortium name="US DOE Joint Genome Institute (JGI-PGF)"/>
            <person name="Walter F."/>
            <person name="Albersmeier A."/>
            <person name="Kalinowski J."/>
            <person name="Ruckert C."/>
        </authorList>
    </citation>
    <scope>NUCLEOTIDE SEQUENCE</scope>
    <source>
        <strain evidence="7">NBRC 110023</strain>
    </source>
</reference>
<dbReference type="EMBL" id="BSOT01000006">
    <property type="protein sequence ID" value="GLR71757.1"/>
    <property type="molecule type" value="Genomic_DNA"/>
</dbReference>
<dbReference type="SUPFAM" id="SSF56300">
    <property type="entry name" value="Metallo-dependent phosphatases"/>
    <property type="match status" value="1"/>
</dbReference>
<evidence type="ECO:0000313" key="8">
    <source>
        <dbReference type="Proteomes" id="UP001156601"/>
    </source>
</evidence>
<evidence type="ECO:0000256" key="3">
    <source>
        <dbReference type="ARBA" id="ARBA00022723"/>
    </source>
</evidence>
<dbReference type="Gene3D" id="3.60.21.10">
    <property type="match status" value="1"/>
</dbReference>
<dbReference type="InterPro" id="IPR043461">
    <property type="entry name" value="LpxH-like"/>
</dbReference>
<dbReference type="PANTHER" id="PTHR34990">
    <property type="entry name" value="UDP-2,3-DIACYLGLUCOSAMINE HYDROLASE-RELATED"/>
    <property type="match status" value="1"/>
</dbReference>
<dbReference type="GO" id="GO:0046872">
    <property type="term" value="F:metal ion binding"/>
    <property type="evidence" value="ECO:0007669"/>
    <property type="project" value="UniProtKB-KW"/>
</dbReference>
<keyword evidence="2" id="KW-0997">Cell inner membrane</keyword>
<keyword evidence="3" id="KW-0479">Metal-binding</keyword>
<evidence type="ECO:0000313" key="7">
    <source>
        <dbReference type="EMBL" id="GLR71757.1"/>
    </source>
</evidence>
<name>A0AA37SXS3_9ALTE</name>
<keyword evidence="4" id="KW-0472">Membrane</keyword>
<reference evidence="7" key="2">
    <citation type="submission" date="2023-01" db="EMBL/GenBank/DDBJ databases">
        <title>Draft genome sequence of Agaribacter marinus strain NBRC 110023.</title>
        <authorList>
            <person name="Sun Q."/>
            <person name="Mori K."/>
        </authorList>
    </citation>
    <scope>NUCLEOTIDE SEQUENCE</scope>
    <source>
        <strain evidence="7">NBRC 110023</strain>
    </source>
</reference>
<feature type="domain" description="Calcineurin-like phosphoesterase" evidence="6">
    <location>
        <begin position="10"/>
        <end position="208"/>
    </location>
</feature>
<dbReference type="CDD" id="cd07398">
    <property type="entry name" value="MPP_YbbF-LpxH"/>
    <property type="match status" value="1"/>
</dbReference>
<dbReference type="GO" id="GO:0009245">
    <property type="term" value="P:lipid A biosynthetic process"/>
    <property type="evidence" value="ECO:0007669"/>
    <property type="project" value="TreeGrafter"/>
</dbReference>
<dbReference type="InterPro" id="IPR004843">
    <property type="entry name" value="Calcineurin-like_PHP"/>
</dbReference>
<keyword evidence="7" id="KW-0378">Hydrolase</keyword>
<evidence type="ECO:0000256" key="1">
    <source>
        <dbReference type="ARBA" id="ARBA00022475"/>
    </source>
</evidence>